<organism evidence="2 3">
    <name type="scientific">Candidatus Microbacterium stercoravium</name>
    <dbReference type="NCBI Taxonomy" id="2838697"/>
    <lineage>
        <taxon>Bacteria</taxon>
        <taxon>Bacillati</taxon>
        <taxon>Actinomycetota</taxon>
        <taxon>Actinomycetes</taxon>
        <taxon>Micrococcales</taxon>
        <taxon>Microbacteriaceae</taxon>
        <taxon>Microbacterium</taxon>
    </lineage>
</organism>
<dbReference type="EMBL" id="DXAM01000078">
    <property type="protein sequence ID" value="HJA04297.1"/>
    <property type="molecule type" value="Genomic_DNA"/>
</dbReference>
<gene>
    <name evidence="2" type="ORF">H9800_05495</name>
</gene>
<feature type="transmembrane region" description="Helical" evidence="1">
    <location>
        <begin position="167"/>
        <end position="186"/>
    </location>
</feature>
<keyword evidence="1" id="KW-0472">Membrane</keyword>
<sequence>MNTVSSASEFGILKSLRTVILVSGITSLIFGIVVLVWPAKSAMAVTVVIAIYAIIAGALSLVNGIRSKGIGGWTRAGLIVLGLVFLAAGASAFGNLSESTLLLAVIVTTLIGAAWIIDGVVALFSLGVKDGALPGATKTHKGWSIFYGIVSVLAGAFVVASPLLSALWLWIFVGASLVVMGILGIVRGASIDT</sequence>
<dbReference type="Proteomes" id="UP000824220">
    <property type="component" value="Unassembled WGS sequence"/>
</dbReference>
<feature type="transmembrane region" description="Helical" evidence="1">
    <location>
        <begin position="43"/>
        <end position="64"/>
    </location>
</feature>
<dbReference type="Pfam" id="PF03729">
    <property type="entry name" value="DUF308"/>
    <property type="match status" value="2"/>
</dbReference>
<accession>A0A9D2H444</accession>
<proteinExistence type="predicted"/>
<reference evidence="2" key="2">
    <citation type="submission" date="2021-04" db="EMBL/GenBank/DDBJ databases">
        <authorList>
            <person name="Gilroy R."/>
        </authorList>
    </citation>
    <scope>NUCLEOTIDE SEQUENCE</scope>
    <source>
        <strain evidence="2">ChiHjej8B7-3636</strain>
    </source>
</reference>
<reference evidence="2" key="1">
    <citation type="journal article" date="2021" name="PeerJ">
        <title>Extensive microbial diversity within the chicken gut microbiome revealed by metagenomics and culture.</title>
        <authorList>
            <person name="Gilroy R."/>
            <person name="Ravi A."/>
            <person name="Getino M."/>
            <person name="Pursley I."/>
            <person name="Horton D.L."/>
            <person name="Alikhan N.F."/>
            <person name="Baker D."/>
            <person name="Gharbi K."/>
            <person name="Hall N."/>
            <person name="Watson M."/>
            <person name="Adriaenssens E.M."/>
            <person name="Foster-Nyarko E."/>
            <person name="Jarju S."/>
            <person name="Secka A."/>
            <person name="Antonio M."/>
            <person name="Oren A."/>
            <person name="Chaudhuri R.R."/>
            <person name="La Ragione R."/>
            <person name="Hildebrand F."/>
            <person name="Pallen M.J."/>
        </authorList>
    </citation>
    <scope>NUCLEOTIDE SEQUENCE</scope>
    <source>
        <strain evidence="2">ChiHjej8B7-3636</strain>
    </source>
</reference>
<evidence type="ECO:0000313" key="2">
    <source>
        <dbReference type="EMBL" id="HJA04297.1"/>
    </source>
</evidence>
<evidence type="ECO:0000313" key="3">
    <source>
        <dbReference type="Proteomes" id="UP000824220"/>
    </source>
</evidence>
<protein>
    <submittedName>
        <fullName evidence="2">DUF308 domain-containing protein</fullName>
    </submittedName>
</protein>
<name>A0A9D2H444_9MICO</name>
<dbReference type="GO" id="GO:0005886">
    <property type="term" value="C:plasma membrane"/>
    <property type="evidence" value="ECO:0007669"/>
    <property type="project" value="TreeGrafter"/>
</dbReference>
<feature type="transmembrane region" description="Helical" evidence="1">
    <location>
        <begin position="76"/>
        <end position="94"/>
    </location>
</feature>
<dbReference type="InterPro" id="IPR005325">
    <property type="entry name" value="DUF308_memb"/>
</dbReference>
<feature type="transmembrane region" description="Helical" evidence="1">
    <location>
        <begin position="145"/>
        <end position="161"/>
    </location>
</feature>
<keyword evidence="1" id="KW-1133">Transmembrane helix</keyword>
<feature type="transmembrane region" description="Helical" evidence="1">
    <location>
        <begin position="100"/>
        <end position="124"/>
    </location>
</feature>
<dbReference type="InterPro" id="IPR052712">
    <property type="entry name" value="Acid_resist_chaperone_HdeD"/>
</dbReference>
<comment type="caution">
    <text evidence="2">The sequence shown here is derived from an EMBL/GenBank/DDBJ whole genome shotgun (WGS) entry which is preliminary data.</text>
</comment>
<keyword evidence="1" id="KW-0812">Transmembrane</keyword>
<evidence type="ECO:0000256" key="1">
    <source>
        <dbReference type="SAM" id="Phobius"/>
    </source>
</evidence>
<dbReference type="PANTHER" id="PTHR34989">
    <property type="entry name" value="PROTEIN HDED"/>
    <property type="match status" value="1"/>
</dbReference>
<feature type="transmembrane region" description="Helical" evidence="1">
    <location>
        <begin position="18"/>
        <end position="37"/>
    </location>
</feature>
<dbReference type="AlphaFoldDB" id="A0A9D2H444"/>
<dbReference type="PANTHER" id="PTHR34989:SF1">
    <property type="entry name" value="PROTEIN HDED"/>
    <property type="match status" value="1"/>
</dbReference>